<evidence type="ECO:0000313" key="1">
    <source>
        <dbReference type="EMBL" id="SUC20305.1"/>
    </source>
</evidence>
<name>A0A379FIK5_PROMI</name>
<dbReference type="GO" id="GO:0015473">
    <property type="term" value="F:fimbrial usher porin activity"/>
    <property type="evidence" value="ECO:0007669"/>
    <property type="project" value="InterPro"/>
</dbReference>
<dbReference type="EMBL" id="UGTS01000004">
    <property type="protein sequence ID" value="SUC20305.1"/>
    <property type="molecule type" value="Genomic_DNA"/>
</dbReference>
<dbReference type="GO" id="GO:0009297">
    <property type="term" value="P:pilus assembly"/>
    <property type="evidence" value="ECO:0007669"/>
    <property type="project" value="InterPro"/>
</dbReference>
<reference evidence="1 2" key="1">
    <citation type="submission" date="2018-06" db="EMBL/GenBank/DDBJ databases">
        <authorList>
            <consortium name="Pathogen Informatics"/>
            <person name="Doyle S."/>
        </authorList>
    </citation>
    <scope>NUCLEOTIDE SEQUENCE [LARGE SCALE GENOMIC DNA]</scope>
    <source>
        <strain evidence="1 2">NCTC11938</strain>
    </source>
</reference>
<proteinExistence type="predicted"/>
<dbReference type="Proteomes" id="UP000254191">
    <property type="component" value="Unassembled WGS sequence"/>
</dbReference>
<dbReference type="PANTHER" id="PTHR30451:SF21">
    <property type="entry name" value="FIMBRIAL USHER DOMAIN-CONTAINING PROTEIN YDET-RELATED"/>
    <property type="match status" value="1"/>
</dbReference>
<dbReference type="Pfam" id="PF00577">
    <property type="entry name" value="Usher"/>
    <property type="match status" value="1"/>
</dbReference>
<accession>A0A379FIK5</accession>
<sequence length="83" mass="9382">MTGSPVIGGEFSYGLNNAWSLYGGSQLNKNYKSFAIGIGRDLFKFGALSLDITQSISRLSDWKYKDRSYRLNYANLLMIFVQI</sequence>
<evidence type="ECO:0000313" key="2">
    <source>
        <dbReference type="Proteomes" id="UP000254191"/>
    </source>
</evidence>
<dbReference type="InterPro" id="IPR000015">
    <property type="entry name" value="Fimb_usher"/>
</dbReference>
<dbReference type="AlphaFoldDB" id="A0A379FIK5"/>
<dbReference type="PANTHER" id="PTHR30451">
    <property type="entry name" value="OUTER MEMBRANE USHER PROTEIN"/>
    <property type="match status" value="1"/>
</dbReference>
<gene>
    <name evidence="1" type="primary">papC_2</name>
    <name evidence="1" type="ORF">NCTC11938_01730</name>
</gene>
<protein>
    <submittedName>
        <fullName evidence="1">Fimbrial outer membrane usher protein</fullName>
    </submittedName>
</protein>
<organism evidence="1 2">
    <name type="scientific">Proteus mirabilis</name>
    <dbReference type="NCBI Taxonomy" id="584"/>
    <lineage>
        <taxon>Bacteria</taxon>
        <taxon>Pseudomonadati</taxon>
        <taxon>Pseudomonadota</taxon>
        <taxon>Gammaproteobacteria</taxon>
        <taxon>Enterobacterales</taxon>
        <taxon>Morganellaceae</taxon>
        <taxon>Proteus</taxon>
    </lineage>
</organism>
<dbReference type="GO" id="GO:0009279">
    <property type="term" value="C:cell outer membrane"/>
    <property type="evidence" value="ECO:0007669"/>
    <property type="project" value="TreeGrafter"/>
</dbReference>